<dbReference type="SUPFAM" id="SSF48452">
    <property type="entry name" value="TPR-like"/>
    <property type="match status" value="3"/>
</dbReference>
<feature type="repeat" description="TPR" evidence="4">
    <location>
        <begin position="833"/>
        <end position="866"/>
    </location>
</feature>
<dbReference type="InterPro" id="IPR036388">
    <property type="entry name" value="WH-like_DNA-bd_sf"/>
</dbReference>
<dbReference type="OrthoDB" id="581105at2"/>
<evidence type="ECO:0000313" key="9">
    <source>
        <dbReference type="Proteomes" id="UP000248039"/>
    </source>
</evidence>
<keyword evidence="9" id="KW-1185">Reference proteome</keyword>
<feature type="compositionally biased region" description="Low complexity" evidence="6">
    <location>
        <begin position="253"/>
        <end position="265"/>
    </location>
</feature>
<dbReference type="InterPro" id="IPR001867">
    <property type="entry name" value="OmpR/PhoB-type_DNA-bd"/>
</dbReference>
<feature type="compositionally biased region" description="Basic and acidic residues" evidence="6">
    <location>
        <begin position="272"/>
        <end position="282"/>
    </location>
</feature>
<evidence type="ECO:0000256" key="1">
    <source>
        <dbReference type="ARBA" id="ARBA00005820"/>
    </source>
</evidence>
<evidence type="ECO:0000256" key="4">
    <source>
        <dbReference type="PROSITE-ProRule" id="PRU00339"/>
    </source>
</evidence>
<dbReference type="SMART" id="SM00862">
    <property type="entry name" value="Trans_reg_C"/>
    <property type="match status" value="1"/>
</dbReference>
<feature type="DNA-binding region" description="OmpR/PhoB-type" evidence="5">
    <location>
        <begin position="1"/>
        <end position="96"/>
    </location>
</feature>
<comment type="caution">
    <text evidence="8">The sequence shown here is derived from an EMBL/GenBank/DDBJ whole genome shotgun (WGS) entry which is preliminary data.</text>
</comment>
<reference evidence="8 9" key="1">
    <citation type="submission" date="2018-03" db="EMBL/GenBank/DDBJ databases">
        <title>Bioinformatic expansion and discovery of thiopeptide antibiotics.</title>
        <authorList>
            <person name="Schwalen C.J."/>
            <person name="Hudson G.A."/>
            <person name="Mitchell D.A."/>
        </authorList>
    </citation>
    <scope>NUCLEOTIDE SEQUENCE [LARGE SCALE GENOMIC DNA]</scope>
    <source>
        <strain evidence="8 9">ATCC 21389</strain>
    </source>
</reference>
<dbReference type="Gene3D" id="1.25.40.10">
    <property type="entry name" value="Tetratricopeptide repeat domain"/>
    <property type="match status" value="3"/>
</dbReference>
<protein>
    <recommendedName>
        <fullName evidence="7">OmpR/PhoB-type domain-containing protein</fullName>
    </recommendedName>
</protein>
<evidence type="ECO:0000256" key="6">
    <source>
        <dbReference type="SAM" id="MobiDB-lite"/>
    </source>
</evidence>
<dbReference type="InterPro" id="IPR005158">
    <property type="entry name" value="BTAD"/>
</dbReference>
<comment type="similarity">
    <text evidence="1">Belongs to the AfsR/DnrI/RedD regulatory family.</text>
</comment>
<dbReference type="Proteomes" id="UP000248039">
    <property type="component" value="Unassembled WGS sequence"/>
</dbReference>
<dbReference type="InterPro" id="IPR016032">
    <property type="entry name" value="Sig_transdc_resp-reg_C-effctor"/>
</dbReference>
<feature type="repeat" description="TPR" evidence="4">
    <location>
        <begin position="873"/>
        <end position="906"/>
    </location>
</feature>
<gene>
    <name evidence="8" type="ORF">C7C46_15630</name>
</gene>
<dbReference type="EMBL" id="PYBW01000049">
    <property type="protein sequence ID" value="PYC78541.1"/>
    <property type="molecule type" value="Genomic_DNA"/>
</dbReference>
<dbReference type="InterPro" id="IPR027417">
    <property type="entry name" value="P-loop_NTPase"/>
</dbReference>
<dbReference type="Pfam" id="PF00486">
    <property type="entry name" value="Trans_reg_C"/>
    <property type="match status" value="1"/>
</dbReference>
<evidence type="ECO:0000259" key="7">
    <source>
        <dbReference type="PROSITE" id="PS51755"/>
    </source>
</evidence>
<dbReference type="InterPro" id="IPR011990">
    <property type="entry name" value="TPR-like_helical_dom_sf"/>
</dbReference>
<feature type="region of interest" description="Disordered" evidence="6">
    <location>
        <begin position="250"/>
        <end position="282"/>
    </location>
</feature>
<dbReference type="PANTHER" id="PTHR47691">
    <property type="entry name" value="REGULATOR-RELATED"/>
    <property type="match status" value="1"/>
</dbReference>
<dbReference type="SUPFAM" id="SSF52540">
    <property type="entry name" value="P-loop containing nucleoside triphosphate hydrolases"/>
    <property type="match status" value="1"/>
</dbReference>
<organism evidence="8 9">
    <name type="scientific">Streptomyces tateyamensis</name>
    <dbReference type="NCBI Taxonomy" id="565073"/>
    <lineage>
        <taxon>Bacteria</taxon>
        <taxon>Bacillati</taxon>
        <taxon>Actinomycetota</taxon>
        <taxon>Actinomycetes</taxon>
        <taxon>Kitasatosporales</taxon>
        <taxon>Streptomycetaceae</taxon>
        <taxon>Streptomyces</taxon>
    </lineage>
</organism>
<feature type="domain" description="OmpR/PhoB-type" evidence="7">
    <location>
        <begin position="1"/>
        <end position="96"/>
    </location>
</feature>
<dbReference type="SUPFAM" id="SSF46894">
    <property type="entry name" value="C-terminal effector domain of the bipartite response regulators"/>
    <property type="match status" value="1"/>
</dbReference>
<evidence type="ECO:0000256" key="5">
    <source>
        <dbReference type="PROSITE-ProRule" id="PRU01091"/>
    </source>
</evidence>
<dbReference type="AlphaFoldDB" id="A0A2V4N3Y3"/>
<sequence length="1044" mass="113529">MGDSMEFGLLGPLHVHDGQQALAVPAAKQRVILAALLLRPGSIVTVDELIDAVWDGAPPQGALITLRNHVMRLRRTLGAEAGARIRTRAPGYVVEVRPGELDLDLLATRHKAGRAACRSEQWPAAAEQLSAALRLWRGEPLVDVPSEQLREAHRAHLEQVRLDVLRWRIEAELHQGLHEQLVAELRTLVRDQPLHERFRAQLMLALYRSDRPSEALAEYRAARAVLVEELGTEPSAELAELHEQILRGDPELDPAAPAAPADPRPGSVPRNDLPRDLSDFTGRDGELHQLLTDARPGATATRVVAIDGMPGVGKTALAVHAAHRLAGRYRDGQLFLDLHGHTAGRPPLEPAQALTRLLTALGVPEAAVPQDEEAGAALWRAECDGRSLIIVLDNALDADQVRPLLPGSARCQVLVTSRRRLFGLDGVYPLSLDVLDPATAAALFVKVAGRQQAQEPPADLAEAVALCGRLPLALRVAAARLRSRPAWSVADLNRRLRAHRERAEPDSDHREVSAAFALSYEQLEPEQQRMFRLLGLLPGSDTDGSAAAALAARTEDEALDLLDLLLDCHLLQQRSRDRFGLHDLLRDHARRTVTAQEPAPRRQAAQRRLLDHYRWRAAAAADAMVPQEKGQRPRVEPLGPGFADVAQALAWLDAERANLVAVSGLADFPGHQRDLSPLLARYLERGAHYRDALAVHTAALAAARTLGDPAAQAEALRFLGLIVLHQGRYEQALAHLHESLRVAEGLPPSFGRTATLLNIGVALGRGGRLEEGLAHFEQALAQARELGAQVQEGTALTNVGVILRRQGRYAEALERLGEALVIKERLEDRIGVSIVRDNLGVLCRRLGRLDEALEHHRRALDLDREGNDRAGEATTLDNLGLVHQRRGELDRAVELFEQSLELAREIEEGAGEAIALGNLGNVHRTRGELDRALARHRESLAVAQRLEGALVLAEAHTNLGQTLCEAGLPDQAVTEHQAALELVVRSGDPYEAARVQENLGAALHRLGEESAAREYHRTALAGYRALGVPEAAELAAAGCCPGPA</sequence>
<evidence type="ECO:0000313" key="8">
    <source>
        <dbReference type="EMBL" id="PYC78541.1"/>
    </source>
</evidence>
<dbReference type="CDD" id="cd15831">
    <property type="entry name" value="BTAD"/>
    <property type="match status" value="1"/>
</dbReference>
<evidence type="ECO:0000256" key="3">
    <source>
        <dbReference type="ARBA" id="ARBA00023125"/>
    </source>
</evidence>
<dbReference type="SMART" id="SM00028">
    <property type="entry name" value="TPR"/>
    <property type="match status" value="8"/>
</dbReference>
<dbReference type="GO" id="GO:0000160">
    <property type="term" value="P:phosphorelay signal transduction system"/>
    <property type="evidence" value="ECO:0007669"/>
    <property type="project" value="UniProtKB-KW"/>
</dbReference>
<feature type="repeat" description="TPR" evidence="4">
    <location>
        <begin position="713"/>
        <end position="746"/>
    </location>
</feature>
<dbReference type="Gene3D" id="3.40.50.300">
    <property type="entry name" value="P-loop containing nucleotide triphosphate hydrolases"/>
    <property type="match status" value="1"/>
</dbReference>
<dbReference type="PROSITE" id="PS50005">
    <property type="entry name" value="TPR"/>
    <property type="match status" value="3"/>
</dbReference>
<dbReference type="PANTHER" id="PTHR47691:SF3">
    <property type="entry name" value="HTH-TYPE TRANSCRIPTIONAL REGULATOR RV0890C-RELATED"/>
    <property type="match status" value="1"/>
</dbReference>
<dbReference type="InterPro" id="IPR019734">
    <property type="entry name" value="TPR_rpt"/>
</dbReference>
<name>A0A2V4N3Y3_9ACTN</name>
<dbReference type="PROSITE" id="PS50293">
    <property type="entry name" value="TPR_REGION"/>
    <property type="match status" value="1"/>
</dbReference>
<dbReference type="GO" id="GO:0043531">
    <property type="term" value="F:ADP binding"/>
    <property type="evidence" value="ECO:0007669"/>
    <property type="project" value="InterPro"/>
</dbReference>
<dbReference type="Pfam" id="PF03704">
    <property type="entry name" value="BTAD"/>
    <property type="match status" value="1"/>
</dbReference>
<keyword evidence="3 5" id="KW-0238">DNA-binding</keyword>
<dbReference type="Gene3D" id="1.10.10.10">
    <property type="entry name" value="Winged helix-like DNA-binding domain superfamily/Winged helix DNA-binding domain"/>
    <property type="match status" value="2"/>
</dbReference>
<evidence type="ECO:0000256" key="2">
    <source>
        <dbReference type="ARBA" id="ARBA00023012"/>
    </source>
</evidence>
<dbReference type="Pfam" id="PF13424">
    <property type="entry name" value="TPR_12"/>
    <property type="match status" value="3"/>
</dbReference>
<dbReference type="GO" id="GO:0003677">
    <property type="term" value="F:DNA binding"/>
    <property type="evidence" value="ECO:0007669"/>
    <property type="project" value="UniProtKB-UniRule"/>
</dbReference>
<keyword evidence="2" id="KW-0902">Two-component regulatory system</keyword>
<keyword evidence="4" id="KW-0802">TPR repeat</keyword>
<accession>A0A2V4N3Y3</accession>
<dbReference type="PROSITE" id="PS51755">
    <property type="entry name" value="OMPR_PHOB"/>
    <property type="match status" value="1"/>
</dbReference>
<dbReference type="SMART" id="SM01043">
    <property type="entry name" value="BTAD"/>
    <property type="match status" value="1"/>
</dbReference>
<proteinExistence type="inferred from homology"/>
<dbReference type="GO" id="GO:0006355">
    <property type="term" value="P:regulation of DNA-templated transcription"/>
    <property type="evidence" value="ECO:0007669"/>
    <property type="project" value="InterPro"/>
</dbReference>
<dbReference type="PRINTS" id="PR00364">
    <property type="entry name" value="DISEASERSIST"/>
</dbReference>